<sequence>MRRYAIAFFAGLPLAFAAKAVEPVIFYTAHFNDNTVVSLGLVSNRTAERAGYDFDVIISLSQGGSAAGTVYRDPGRHRAFVKCSDPAKVSVRGVDYPIRLSGAAAADWKDRLWRAICTPPVS</sequence>
<protein>
    <submittedName>
        <fullName evidence="2">Uncharacterized protein</fullName>
    </submittedName>
</protein>
<reference evidence="3" key="1">
    <citation type="journal article" date="2019" name="Int. J. Syst. Evol. Microbiol.">
        <title>The Global Catalogue of Microorganisms (GCM) 10K type strain sequencing project: providing services to taxonomists for standard genome sequencing and annotation.</title>
        <authorList>
            <consortium name="The Broad Institute Genomics Platform"/>
            <consortium name="The Broad Institute Genome Sequencing Center for Infectious Disease"/>
            <person name="Wu L."/>
            <person name="Ma J."/>
        </authorList>
    </citation>
    <scope>NUCLEOTIDE SEQUENCE [LARGE SCALE GENOMIC DNA]</scope>
    <source>
        <strain evidence="3">KCTC 52231</strain>
    </source>
</reference>
<dbReference type="Proteomes" id="UP001595647">
    <property type="component" value="Unassembled WGS sequence"/>
</dbReference>
<evidence type="ECO:0000256" key="1">
    <source>
        <dbReference type="SAM" id="SignalP"/>
    </source>
</evidence>
<dbReference type="EMBL" id="JBHRTG010000019">
    <property type="protein sequence ID" value="MFC3165781.1"/>
    <property type="molecule type" value="Genomic_DNA"/>
</dbReference>
<gene>
    <name evidence="2" type="ORF">ACFOHV_21075</name>
</gene>
<accession>A0ABV7I816</accession>
<organism evidence="2 3">
    <name type="scientific">Ciceribacter thiooxidans</name>
    <dbReference type="NCBI Taxonomy" id="1969821"/>
    <lineage>
        <taxon>Bacteria</taxon>
        <taxon>Pseudomonadati</taxon>
        <taxon>Pseudomonadota</taxon>
        <taxon>Alphaproteobacteria</taxon>
        <taxon>Hyphomicrobiales</taxon>
        <taxon>Rhizobiaceae</taxon>
        <taxon>Ciceribacter</taxon>
    </lineage>
</organism>
<keyword evidence="3" id="KW-1185">Reference proteome</keyword>
<feature type="signal peptide" evidence="1">
    <location>
        <begin position="1"/>
        <end position="20"/>
    </location>
</feature>
<evidence type="ECO:0000313" key="2">
    <source>
        <dbReference type="EMBL" id="MFC3165781.1"/>
    </source>
</evidence>
<keyword evidence="1" id="KW-0732">Signal</keyword>
<dbReference type="RefSeq" id="WP_182308359.1">
    <property type="nucleotide sequence ID" value="NZ_CP059897.1"/>
</dbReference>
<comment type="caution">
    <text evidence="2">The sequence shown here is derived from an EMBL/GenBank/DDBJ whole genome shotgun (WGS) entry which is preliminary data.</text>
</comment>
<name>A0ABV7I816_9HYPH</name>
<evidence type="ECO:0000313" key="3">
    <source>
        <dbReference type="Proteomes" id="UP001595647"/>
    </source>
</evidence>
<proteinExistence type="predicted"/>
<feature type="chain" id="PRO_5046673279" evidence="1">
    <location>
        <begin position="21"/>
        <end position="122"/>
    </location>
</feature>